<dbReference type="SUPFAM" id="SSF52200">
    <property type="entry name" value="Toll/Interleukin receptor TIR domain"/>
    <property type="match status" value="1"/>
</dbReference>
<evidence type="ECO:0000313" key="2">
    <source>
        <dbReference type="EMBL" id="OWM81398.1"/>
    </source>
</evidence>
<reference evidence="3" key="1">
    <citation type="journal article" date="2017" name="Plant J.">
        <title>The pomegranate (Punica granatum L.) genome and the genomics of punicalagin biosynthesis.</title>
        <authorList>
            <person name="Qin G."/>
            <person name="Xu C."/>
            <person name="Ming R."/>
            <person name="Tang H."/>
            <person name="Guyot R."/>
            <person name="Kramer E.M."/>
            <person name="Hu Y."/>
            <person name="Yi X."/>
            <person name="Qi Y."/>
            <person name="Xu X."/>
            <person name="Gao Z."/>
            <person name="Pan H."/>
            <person name="Jian J."/>
            <person name="Tian Y."/>
            <person name="Yue Z."/>
            <person name="Xu Y."/>
        </authorList>
    </citation>
    <scope>NUCLEOTIDE SEQUENCE [LARGE SCALE GENOMIC DNA]</scope>
    <source>
        <strain evidence="3">cv. Dabenzi</strain>
    </source>
</reference>
<name>A0A218X9F2_PUNGR</name>
<dbReference type="EMBL" id="MTKT01002214">
    <property type="protein sequence ID" value="OWM81398.1"/>
    <property type="molecule type" value="Genomic_DNA"/>
</dbReference>
<organism evidence="2 3">
    <name type="scientific">Punica granatum</name>
    <name type="common">Pomegranate</name>
    <dbReference type="NCBI Taxonomy" id="22663"/>
    <lineage>
        <taxon>Eukaryota</taxon>
        <taxon>Viridiplantae</taxon>
        <taxon>Streptophyta</taxon>
        <taxon>Embryophyta</taxon>
        <taxon>Tracheophyta</taxon>
        <taxon>Spermatophyta</taxon>
        <taxon>Magnoliopsida</taxon>
        <taxon>eudicotyledons</taxon>
        <taxon>Gunneridae</taxon>
        <taxon>Pentapetalae</taxon>
        <taxon>rosids</taxon>
        <taxon>malvids</taxon>
        <taxon>Myrtales</taxon>
        <taxon>Lythraceae</taxon>
        <taxon>Punica</taxon>
    </lineage>
</organism>
<dbReference type="Gene3D" id="3.40.50.10140">
    <property type="entry name" value="Toll/interleukin-1 receptor homology (TIR) domain"/>
    <property type="match status" value="1"/>
</dbReference>
<evidence type="ECO:0000313" key="3">
    <source>
        <dbReference type="Proteomes" id="UP000197138"/>
    </source>
</evidence>
<dbReference type="PANTHER" id="PTHR31008">
    <property type="entry name" value="COP1-INTERACTING PROTEIN-RELATED"/>
    <property type="match status" value="1"/>
</dbReference>
<reference evidence="2" key="2">
    <citation type="submission" date="2017-06" db="EMBL/GenBank/DDBJ databases">
        <title>The pomegranate genome and the genomics of punicalagin biosynthesis.</title>
        <authorList>
            <person name="Xu C."/>
        </authorList>
    </citation>
    <scope>NUCLEOTIDE SEQUENCE [LARGE SCALE GENOMIC DNA]</scope>
    <source>
        <tissue evidence="2">Fresh leaf</tissue>
    </source>
</reference>
<dbReference type="InterPro" id="IPR000157">
    <property type="entry name" value="TIR_dom"/>
</dbReference>
<feature type="domain" description="TIR" evidence="1">
    <location>
        <begin position="25"/>
        <end position="150"/>
    </location>
</feature>
<protein>
    <submittedName>
        <fullName evidence="5">TMV resistance protein N-like</fullName>
    </submittedName>
</protein>
<dbReference type="PANTHER" id="PTHR31008:SF16">
    <property type="entry name" value="TOLL-INTERLEUKIN-RESISTANCE (TIR) DOMAIN FAMILY PROTEIN"/>
    <property type="match status" value="1"/>
</dbReference>
<reference evidence="4" key="3">
    <citation type="journal article" date="2020" name="Plant Biotechnol. J.">
        <title>The pomegranate (Punica granatum L.) draft genome dissects genetic divergence between soft- and hard-seeded cultivars.</title>
        <authorList>
            <person name="Luo X."/>
            <person name="Li H."/>
            <person name="Wu Z."/>
            <person name="Yao W."/>
            <person name="Zhao P."/>
            <person name="Cao D."/>
            <person name="Yu H."/>
            <person name="Li K."/>
            <person name="Poudel K."/>
            <person name="Zhao D."/>
            <person name="Zhang F."/>
            <person name="Xia X."/>
            <person name="Chen L."/>
            <person name="Wang Q."/>
            <person name="Jing D."/>
            <person name="Cao S."/>
        </authorList>
    </citation>
    <scope>NUCLEOTIDE SEQUENCE [LARGE SCALE GENOMIC DNA]</scope>
</reference>
<dbReference type="GO" id="GO:0007165">
    <property type="term" value="P:signal transduction"/>
    <property type="evidence" value="ECO:0007669"/>
    <property type="project" value="InterPro"/>
</dbReference>
<evidence type="ECO:0000313" key="5">
    <source>
        <dbReference type="RefSeq" id="XP_031388474.1"/>
    </source>
</evidence>
<accession>A0A218X9F2</accession>
<evidence type="ECO:0000259" key="1">
    <source>
        <dbReference type="PROSITE" id="PS50104"/>
    </source>
</evidence>
<dbReference type="Proteomes" id="UP000197138">
    <property type="component" value="Unassembled WGS sequence"/>
</dbReference>
<dbReference type="GeneID" id="116201359"/>
<gene>
    <name evidence="5" type="primary">LOC116201359</name>
    <name evidence="2" type="ORF">CDL15_Pgr007436</name>
</gene>
<dbReference type="OrthoDB" id="6078042at2759"/>
<dbReference type="Proteomes" id="UP000515151">
    <property type="component" value="Chromosome 1"/>
</dbReference>
<proteinExistence type="predicted"/>
<dbReference type="Pfam" id="PF01582">
    <property type="entry name" value="TIR"/>
    <property type="match status" value="1"/>
</dbReference>
<dbReference type="AlphaFoldDB" id="A0A218X9F2"/>
<keyword evidence="4" id="KW-1185">Reference proteome</keyword>
<dbReference type="InterPro" id="IPR035897">
    <property type="entry name" value="Toll_tir_struct_dom_sf"/>
</dbReference>
<dbReference type="SMART" id="SM00255">
    <property type="entry name" value="TIR"/>
    <property type="match status" value="1"/>
</dbReference>
<dbReference type="RefSeq" id="XP_031388474.1">
    <property type="nucleotide sequence ID" value="XM_031532614.1"/>
</dbReference>
<dbReference type="PROSITE" id="PS50104">
    <property type="entry name" value="TIR"/>
    <property type="match status" value="1"/>
</dbReference>
<evidence type="ECO:0000313" key="4">
    <source>
        <dbReference type="Proteomes" id="UP000515151"/>
    </source>
</evidence>
<sequence>MKLRRHMIIGCPQNHQKDVLPRVPNQYDVFINHRGIDTKRNMASLLYHQLSRLNARPFLDKNTMKPGDNLFKGIENAIRDCKVGVAVFSPHYGESYYCLLELALMMEYKKKIIPVFFDIMPAELQIVDHEGIYCTPDELERFNRALEEAKSSAGLVFNSSNGNWSDVLTKTTDIVMRSLTEVEGEQQKHWSL</sequence>
<reference evidence="5" key="4">
    <citation type="submission" date="2025-04" db="UniProtKB">
        <authorList>
            <consortium name="RefSeq"/>
        </authorList>
    </citation>
    <scope>IDENTIFICATION</scope>
    <source>
        <tissue evidence="5">Leaf</tissue>
    </source>
</reference>